<evidence type="ECO:0008006" key="4">
    <source>
        <dbReference type="Google" id="ProtNLM"/>
    </source>
</evidence>
<comment type="caution">
    <text evidence="2">The sequence shown here is derived from an EMBL/GenBank/DDBJ whole genome shotgun (WGS) entry which is preliminary data.</text>
</comment>
<proteinExistence type="predicted"/>
<evidence type="ECO:0000313" key="3">
    <source>
        <dbReference type="Proteomes" id="UP001195724"/>
    </source>
</evidence>
<sequence length="193" mass="20726">MLKGLGLLAVALLSGLVWLLVVPRDEPQPAPPTTTTPPRPAGEFTFTRSPQVPEPLKDSQCASHAYGKTKTFFTETPCQQLTRGLYTTTTPDGRTVYTSVSVVRMKSPEDADKLEELTSLDGTGNVNDLVKDGAVQVPGLRSLGSGGYAAEKRDRDVIIVESDAVQHAPTEQEHNALMKRISADAIRLAAELG</sequence>
<reference evidence="2 3" key="1">
    <citation type="submission" date="2021-01" db="EMBL/GenBank/DDBJ databases">
        <title>Sequencing the genomes of 1000 actinobacteria strains.</title>
        <authorList>
            <person name="Klenk H.-P."/>
        </authorList>
    </citation>
    <scope>NUCLEOTIDE SEQUENCE [LARGE SCALE GENOMIC DNA]</scope>
    <source>
        <strain evidence="2 3">DSM 44581</strain>
    </source>
</reference>
<dbReference type="Proteomes" id="UP001195724">
    <property type="component" value="Unassembled WGS sequence"/>
</dbReference>
<feature type="compositionally biased region" description="Pro residues" evidence="1">
    <location>
        <begin position="28"/>
        <end position="40"/>
    </location>
</feature>
<name>A0ABS2SB73_9PSEU</name>
<protein>
    <recommendedName>
        <fullName evidence="4">Secreted protein</fullName>
    </recommendedName>
</protein>
<evidence type="ECO:0000313" key="2">
    <source>
        <dbReference type="EMBL" id="MBM7813474.1"/>
    </source>
</evidence>
<organism evidence="2 3">
    <name type="scientific">Saccharothrix algeriensis</name>
    <dbReference type="NCBI Taxonomy" id="173560"/>
    <lineage>
        <taxon>Bacteria</taxon>
        <taxon>Bacillati</taxon>
        <taxon>Actinomycetota</taxon>
        <taxon>Actinomycetes</taxon>
        <taxon>Pseudonocardiales</taxon>
        <taxon>Pseudonocardiaceae</taxon>
        <taxon>Saccharothrix</taxon>
    </lineage>
</organism>
<accession>A0ABS2SB73</accession>
<evidence type="ECO:0000256" key="1">
    <source>
        <dbReference type="SAM" id="MobiDB-lite"/>
    </source>
</evidence>
<dbReference type="EMBL" id="JAFBCL010000001">
    <property type="protein sequence ID" value="MBM7813474.1"/>
    <property type="molecule type" value="Genomic_DNA"/>
</dbReference>
<keyword evidence="3" id="KW-1185">Reference proteome</keyword>
<feature type="region of interest" description="Disordered" evidence="1">
    <location>
        <begin position="26"/>
        <end position="58"/>
    </location>
</feature>
<gene>
    <name evidence="2" type="ORF">JOE68_004339</name>
</gene>